<sequence>NISRPTTTRDVLIYYAKETGHVKEKLAKAFGLGCLTSDDWNFEHTNDEYIFVTTHWVDKDSLLCDGVLFQARCCAHILNLIVKVGLELANDVFDPYYKQNYVQYCFTTIYGTHALDFVQTILSNLKLLFDKYVKNSKSISSSLAKCSNVLDSDPVDSSLHQLNVNRTDLGGDYDESDDSK</sequence>
<dbReference type="PANTHER" id="PTHR46481:SF6">
    <property type="entry name" value="ZINC FINGER BED DOMAIN-CONTAINING PROTEIN RICESLEEPER 2-LIKE"/>
    <property type="match status" value="1"/>
</dbReference>
<dbReference type="Proteomes" id="UP000593574">
    <property type="component" value="Unassembled WGS sequence"/>
</dbReference>
<feature type="non-terminal residue" evidence="1">
    <location>
        <position position="180"/>
    </location>
</feature>
<keyword evidence="2" id="KW-1185">Reference proteome</keyword>
<evidence type="ECO:0008006" key="3">
    <source>
        <dbReference type="Google" id="ProtNLM"/>
    </source>
</evidence>
<comment type="caution">
    <text evidence="1">The sequence shown here is derived from an EMBL/GenBank/DDBJ whole genome shotgun (WGS) entry which is preliminary data.</text>
</comment>
<proteinExistence type="predicted"/>
<dbReference type="AlphaFoldDB" id="A0A7J9AZF0"/>
<dbReference type="InterPro" id="IPR012337">
    <property type="entry name" value="RNaseH-like_sf"/>
</dbReference>
<dbReference type="PANTHER" id="PTHR46481">
    <property type="entry name" value="ZINC FINGER BED DOMAIN-CONTAINING PROTEIN 4"/>
    <property type="match status" value="1"/>
</dbReference>
<evidence type="ECO:0000313" key="1">
    <source>
        <dbReference type="EMBL" id="MBA0729451.1"/>
    </source>
</evidence>
<reference evidence="1 2" key="1">
    <citation type="journal article" date="2019" name="Genome Biol. Evol.">
        <title>Insights into the evolution of the New World diploid cottons (Gossypium, subgenus Houzingenia) based on genome sequencing.</title>
        <authorList>
            <person name="Grover C.E."/>
            <person name="Arick M.A. 2nd"/>
            <person name="Thrash A."/>
            <person name="Conover J.L."/>
            <person name="Sanders W.S."/>
            <person name="Peterson D.G."/>
            <person name="Frelichowski J.E."/>
            <person name="Scheffler J.A."/>
            <person name="Scheffler B.E."/>
            <person name="Wendel J.F."/>
        </authorList>
    </citation>
    <scope>NUCLEOTIDE SEQUENCE [LARGE SCALE GENOMIC DNA]</scope>
    <source>
        <strain evidence="1">4</strain>
        <tissue evidence="1">Leaf</tissue>
    </source>
</reference>
<organism evidence="1 2">
    <name type="scientific">Gossypium laxum</name>
    <dbReference type="NCBI Taxonomy" id="34288"/>
    <lineage>
        <taxon>Eukaryota</taxon>
        <taxon>Viridiplantae</taxon>
        <taxon>Streptophyta</taxon>
        <taxon>Embryophyta</taxon>
        <taxon>Tracheophyta</taxon>
        <taxon>Spermatophyta</taxon>
        <taxon>Magnoliopsida</taxon>
        <taxon>eudicotyledons</taxon>
        <taxon>Gunneridae</taxon>
        <taxon>Pentapetalae</taxon>
        <taxon>rosids</taxon>
        <taxon>malvids</taxon>
        <taxon>Malvales</taxon>
        <taxon>Malvaceae</taxon>
        <taxon>Malvoideae</taxon>
        <taxon>Gossypium</taxon>
    </lineage>
</organism>
<dbReference type="SUPFAM" id="SSF53098">
    <property type="entry name" value="Ribonuclease H-like"/>
    <property type="match status" value="1"/>
</dbReference>
<protein>
    <recommendedName>
        <fullName evidence="3">hAT-like transposase RNase-H fold domain-containing protein</fullName>
    </recommendedName>
</protein>
<dbReference type="EMBL" id="JABEZV010437613">
    <property type="protein sequence ID" value="MBA0729451.1"/>
    <property type="molecule type" value="Genomic_DNA"/>
</dbReference>
<dbReference type="InterPro" id="IPR052035">
    <property type="entry name" value="ZnF_BED_domain_contain"/>
</dbReference>
<accession>A0A7J9AZF0</accession>
<evidence type="ECO:0000313" key="2">
    <source>
        <dbReference type="Proteomes" id="UP000593574"/>
    </source>
</evidence>
<name>A0A7J9AZF0_9ROSI</name>
<gene>
    <name evidence="1" type="ORF">Golax_020353</name>
</gene>